<proteinExistence type="inferred from homology"/>
<protein>
    <recommendedName>
        <fullName evidence="6">Capsid protein</fullName>
    </recommendedName>
</protein>
<keyword evidence="4 6" id="KW-0167">Capsid protein</keyword>
<evidence type="ECO:0000256" key="1">
    <source>
        <dbReference type="ARBA" id="ARBA00004328"/>
    </source>
</evidence>
<dbReference type="Pfam" id="PF02956">
    <property type="entry name" value="TT_ORF1"/>
    <property type="match status" value="1"/>
</dbReference>
<evidence type="ECO:0000256" key="5">
    <source>
        <dbReference type="ARBA" id="ARBA00022844"/>
    </source>
</evidence>
<sequence>MYEKSFVPEKHPGGGGFAVMQFTLANLYSMHQSCSNWWTQTNQDLPLCKYKYCKLKCYQSQNVDYVLKYTNYLPANSNKLTYPACQPSMLMMASNKIVVPSRKTQKNRKPYKKLKIYPPQQLQTKWYFQKDLQTLPLLVLHTAPTTLENYYLGSNWDSNNITIQHLNTVLIQNRTFSKPEWAFKTIGTQGQYFYYYSGQEHSNHSDQFLVKDLTPLTNTLDWTHGCDYETYNRIYTPSTLSSYTNNWEKYAGNPFIKEYLENLDAWYYSTTPPNILMSRFTQQNMKVADIKIQESPTQISMTLTKLQEQIILQSRYNPFKDTGDSTNMFLLETNKGHGWDPPPQPEYRLEGFPLWLNIFGFCDFQKRLRNLISPQTNYILCFTNTTTDPKRNFTIVPIDTNFTTDKSPYVDFVQEPDKKIWHPQLQFQSENINNIAKCGPGAVKLNDLADEIKIEYSFKFLWGGAPAKMVTVDNPDKQAQYPIPRFEHETPSLQSPAQAFETVMYSFDQRDHQLTKAALERITKDWGPENSLSSITETTRQEPIQQTLQTLLDQTPETEESEEEILQQLQLHKQQQQQLRLRILKLMSNL</sequence>
<organism evidence="7">
    <name type="scientific">Anelloviridae sp. ctTSS12</name>
    <dbReference type="NCBI Taxonomy" id="2828019"/>
    <lineage>
        <taxon>Viruses</taxon>
        <taxon>Monodnaviria</taxon>
        <taxon>Shotokuvirae</taxon>
        <taxon>Commensaviricota</taxon>
        <taxon>Cardeaviricetes</taxon>
        <taxon>Sanitavirales</taxon>
        <taxon>Anelloviridae</taxon>
    </lineage>
</organism>
<name>A0A8S5RY13_9VIRU</name>
<dbReference type="GO" id="GO:0039615">
    <property type="term" value="C:T=1 icosahedral viral capsid"/>
    <property type="evidence" value="ECO:0007669"/>
    <property type="project" value="UniProtKB-UniRule"/>
</dbReference>
<comment type="similarity">
    <text evidence="2 6">Belongs to the anelloviridae capsid protein family.</text>
</comment>
<reference evidence="7" key="1">
    <citation type="journal article" date="2021" name="Proc. Natl. Acad. Sci. U.S.A.">
        <title>A Catalog of Tens of Thousands of Viruses from Human Metagenomes Reveals Hidden Associations with Chronic Diseases.</title>
        <authorList>
            <person name="Tisza M.J."/>
            <person name="Buck C.B."/>
        </authorList>
    </citation>
    <scope>NUCLEOTIDE SEQUENCE</scope>
    <source>
        <strain evidence="7">CtTSS12</strain>
    </source>
</reference>
<evidence type="ECO:0000256" key="2">
    <source>
        <dbReference type="ARBA" id="ARBA00006131"/>
    </source>
</evidence>
<accession>A0A8S5RY13</accession>
<comment type="function">
    <text evidence="6">Self-assembles to form an icosahedral capsid.</text>
</comment>
<dbReference type="InterPro" id="IPR004219">
    <property type="entry name" value="TTvirus_Unk"/>
</dbReference>
<evidence type="ECO:0000256" key="3">
    <source>
        <dbReference type="ARBA" id="ARBA00022431"/>
    </source>
</evidence>
<evidence type="ECO:0000256" key="6">
    <source>
        <dbReference type="RuleBase" id="RU361230"/>
    </source>
</evidence>
<evidence type="ECO:0000313" key="7">
    <source>
        <dbReference type="EMBL" id="DAF43306.1"/>
    </source>
</evidence>
<keyword evidence="5 6" id="KW-0946">Virion</keyword>
<dbReference type="EMBL" id="BK032505">
    <property type="protein sequence ID" value="DAF43306.1"/>
    <property type="molecule type" value="Genomic_DNA"/>
</dbReference>
<keyword evidence="3 6" id="KW-1140">T=1 icosahedral capsid protein</keyword>
<comment type="subcellular location">
    <subcellularLocation>
        <location evidence="1 6">Virion</location>
    </subcellularLocation>
</comment>
<evidence type="ECO:0000256" key="4">
    <source>
        <dbReference type="ARBA" id="ARBA00022561"/>
    </source>
</evidence>